<evidence type="ECO:0000313" key="3">
    <source>
        <dbReference type="Proteomes" id="UP000182124"/>
    </source>
</evidence>
<organism evidence="2 3">
    <name type="scientific">Flavobacterium saliperosum</name>
    <dbReference type="NCBI Taxonomy" id="329186"/>
    <lineage>
        <taxon>Bacteria</taxon>
        <taxon>Pseudomonadati</taxon>
        <taxon>Bacteroidota</taxon>
        <taxon>Flavobacteriia</taxon>
        <taxon>Flavobacteriales</taxon>
        <taxon>Flavobacteriaceae</taxon>
        <taxon>Flavobacterium</taxon>
    </lineage>
</organism>
<keyword evidence="1" id="KW-0812">Transmembrane</keyword>
<name>A0A1G4VIF4_9FLAO</name>
<gene>
    <name evidence="2" type="ORF">SAMN02927925_01010</name>
</gene>
<reference evidence="2 3" key="1">
    <citation type="submission" date="2016-10" db="EMBL/GenBank/DDBJ databases">
        <authorList>
            <person name="de Groot N.N."/>
        </authorList>
    </citation>
    <scope>NUCLEOTIDE SEQUENCE [LARGE SCALE GENOMIC DNA]</scope>
    <source>
        <strain evidence="2 3">CGMCC 1.3801</strain>
    </source>
</reference>
<evidence type="ECO:0000256" key="1">
    <source>
        <dbReference type="SAM" id="Phobius"/>
    </source>
</evidence>
<protein>
    <submittedName>
        <fullName evidence="2">Uncharacterized protein</fullName>
    </submittedName>
</protein>
<keyword evidence="1" id="KW-1133">Transmembrane helix</keyword>
<evidence type="ECO:0000313" key="2">
    <source>
        <dbReference type="EMBL" id="SCX06487.1"/>
    </source>
</evidence>
<proteinExistence type="predicted"/>
<keyword evidence="1" id="KW-0472">Membrane</keyword>
<sequence>MQILAIITVVLFAIVLVIYLIREHRKDQRKTKKFLTSDTKKPELTELNDVF</sequence>
<dbReference type="Proteomes" id="UP000182124">
    <property type="component" value="Unassembled WGS sequence"/>
</dbReference>
<feature type="transmembrane region" description="Helical" evidence="1">
    <location>
        <begin position="6"/>
        <end position="22"/>
    </location>
</feature>
<accession>A0A1G4VIF4</accession>
<dbReference type="AlphaFoldDB" id="A0A1G4VIF4"/>
<dbReference type="EMBL" id="FMTY01000002">
    <property type="protein sequence ID" value="SCX06487.1"/>
    <property type="molecule type" value="Genomic_DNA"/>
</dbReference>